<feature type="domain" description="Metalloenzyme" evidence="8">
    <location>
        <begin position="2"/>
        <end position="398"/>
    </location>
</feature>
<evidence type="ECO:0000256" key="1">
    <source>
        <dbReference type="ARBA" id="ARBA00010373"/>
    </source>
</evidence>
<dbReference type="GO" id="GO:0000287">
    <property type="term" value="F:magnesium ion binding"/>
    <property type="evidence" value="ECO:0007669"/>
    <property type="project" value="UniProtKB-UniRule"/>
</dbReference>
<evidence type="ECO:0000256" key="4">
    <source>
        <dbReference type="ARBA" id="ARBA00023211"/>
    </source>
</evidence>
<dbReference type="InterPro" id="IPR010045">
    <property type="entry name" value="DeoB"/>
</dbReference>
<feature type="binding site" evidence="6">
    <location>
        <position position="359"/>
    </location>
    <ligand>
        <name>Mn(2+)</name>
        <dbReference type="ChEBI" id="CHEBI:29035"/>
        <label>2</label>
    </ligand>
</feature>
<dbReference type="NCBIfam" id="NF003766">
    <property type="entry name" value="PRK05362.1"/>
    <property type="match status" value="1"/>
</dbReference>
<dbReference type="HAMAP" id="MF_00740">
    <property type="entry name" value="Phosphopentomut"/>
    <property type="match status" value="1"/>
</dbReference>
<dbReference type="Gene3D" id="3.40.720.10">
    <property type="entry name" value="Alkaline Phosphatase, subunit A"/>
    <property type="match status" value="1"/>
</dbReference>
<comment type="similarity">
    <text evidence="1 6">Belongs to the phosphopentomutase family.</text>
</comment>
<comment type="pathway">
    <text evidence="6">Carbohydrate degradation; 2-deoxy-D-ribose 1-phosphate degradation; D-glyceraldehyde 3-phosphate and acetaldehyde from 2-deoxy-alpha-D-ribose 1-phosphate: step 1/2.</text>
</comment>
<evidence type="ECO:0000256" key="2">
    <source>
        <dbReference type="ARBA" id="ARBA00022490"/>
    </source>
</evidence>
<gene>
    <name evidence="6" type="primary">deoB</name>
    <name evidence="9" type="ORF">DES54_11061</name>
</gene>
<organism evidence="9 10">
    <name type="scientific">Brenneria salicis ATCC 15712 = DSM 30166</name>
    <dbReference type="NCBI Taxonomy" id="714314"/>
    <lineage>
        <taxon>Bacteria</taxon>
        <taxon>Pseudomonadati</taxon>
        <taxon>Pseudomonadota</taxon>
        <taxon>Gammaproteobacteria</taxon>
        <taxon>Enterobacterales</taxon>
        <taxon>Pectobacteriaceae</taxon>
        <taxon>Brenneria</taxon>
    </lineage>
</organism>
<dbReference type="GO" id="GO:0006018">
    <property type="term" value="P:2-deoxyribose 1-phosphate catabolic process"/>
    <property type="evidence" value="ECO:0007669"/>
    <property type="project" value="UniProtKB-UniRule"/>
</dbReference>
<keyword evidence="4 6" id="KW-0464">Manganese</keyword>
<evidence type="ECO:0000256" key="3">
    <source>
        <dbReference type="ARBA" id="ARBA00022723"/>
    </source>
</evidence>
<keyword evidence="3 6" id="KW-0479">Metal-binding</keyword>
<feature type="binding site" evidence="6">
    <location>
        <position position="306"/>
    </location>
    <ligand>
        <name>Mn(2+)</name>
        <dbReference type="ChEBI" id="CHEBI:29035"/>
        <label>2</label>
    </ligand>
</feature>
<comment type="catalytic activity">
    <reaction evidence="6">
        <text>2-deoxy-alpha-D-ribose 1-phosphate = 2-deoxy-D-ribose 5-phosphate</text>
        <dbReference type="Rhea" id="RHEA:27658"/>
        <dbReference type="ChEBI" id="CHEBI:57259"/>
        <dbReference type="ChEBI" id="CHEBI:62877"/>
        <dbReference type="EC" id="5.4.2.7"/>
    </reaction>
</comment>
<dbReference type="SUPFAM" id="SSF53649">
    <property type="entry name" value="Alkaline phosphatase-like"/>
    <property type="match status" value="1"/>
</dbReference>
<evidence type="ECO:0000313" key="10">
    <source>
        <dbReference type="Proteomes" id="UP000253046"/>
    </source>
</evidence>
<dbReference type="FunFam" id="3.30.70.1250:FF:000001">
    <property type="entry name" value="Phosphopentomutase"/>
    <property type="match status" value="1"/>
</dbReference>
<accession>A0A366I5L9</accession>
<dbReference type="GO" id="GO:0030145">
    <property type="term" value="F:manganese ion binding"/>
    <property type="evidence" value="ECO:0007669"/>
    <property type="project" value="UniProtKB-UniRule"/>
</dbReference>
<dbReference type="Proteomes" id="UP000253046">
    <property type="component" value="Unassembled WGS sequence"/>
</dbReference>
<dbReference type="UniPathway" id="UPA00087">
    <property type="reaction ID" value="UER00173"/>
</dbReference>
<dbReference type="PANTHER" id="PTHR21110">
    <property type="entry name" value="PHOSPHOPENTOMUTASE"/>
    <property type="match status" value="1"/>
</dbReference>
<evidence type="ECO:0000256" key="7">
    <source>
        <dbReference type="NCBIfam" id="TIGR01696"/>
    </source>
</evidence>
<name>A0A366I5L9_9GAMM</name>
<evidence type="ECO:0000256" key="5">
    <source>
        <dbReference type="ARBA" id="ARBA00023235"/>
    </source>
</evidence>
<dbReference type="NCBIfam" id="TIGR01696">
    <property type="entry name" value="deoB"/>
    <property type="match status" value="1"/>
</dbReference>
<feature type="binding site" evidence="6">
    <location>
        <position position="348"/>
    </location>
    <ligand>
        <name>Mn(2+)</name>
        <dbReference type="ChEBI" id="CHEBI:29035"/>
        <label>1</label>
    </ligand>
</feature>
<dbReference type="PIRSF" id="PIRSF001491">
    <property type="entry name" value="Ppentomutase"/>
    <property type="match status" value="1"/>
</dbReference>
<comment type="caution">
    <text evidence="9">The sequence shown here is derived from an EMBL/GenBank/DDBJ whole genome shotgun (WGS) entry which is preliminary data.</text>
</comment>
<dbReference type="PANTHER" id="PTHR21110:SF0">
    <property type="entry name" value="PHOSPHOPENTOMUTASE"/>
    <property type="match status" value="1"/>
</dbReference>
<dbReference type="InterPro" id="IPR024052">
    <property type="entry name" value="Phosphopentomutase_DeoB_cap_sf"/>
</dbReference>
<dbReference type="GO" id="GO:0043094">
    <property type="term" value="P:metabolic compound salvage"/>
    <property type="evidence" value="ECO:0007669"/>
    <property type="project" value="UniProtKB-UniRule"/>
</dbReference>
<feature type="binding site" evidence="6">
    <location>
        <position position="311"/>
    </location>
    <ligand>
        <name>Mn(2+)</name>
        <dbReference type="ChEBI" id="CHEBI:29035"/>
        <label>2</label>
    </ligand>
</feature>
<dbReference type="AlphaFoldDB" id="A0A366I5L9"/>
<keyword evidence="10" id="KW-1185">Reference proteome</keyword>
<dbReference type="EC" id="5.4.2.7" evidence="6 7"/>
<feature type="binding site" evidence="6">
    <location>
        <position position="10"/>
    </location>
    <ligand>
        <name>Mn(2+)</name>
        <dbReference type="ChEBI" id="CHEBI:29035"/>
        <label>1</label>
    </ligand>
</feature>
<proteinExistence type="inferred from homology"/>
<comment type="subcellular location">
    <subcellularLocation>
        <location evidence="6">Cytoplasm</location>
    </subcellularLocation>
</comment>
<keyword evidence="2 6" id="KW-0963">Cytoplasm</keyword>
<dbReference type="GO" id="GO:0009117">
    <property type="term" value="P:nucleotide metabolic process"/>
    <property type="evidence" value="ECO:0007669"/>
    <property type="project" value="UniProtKB-UniRule"/>
</dbReference>
<dbReference type="GO" id="GO:0008973">
    <property type="term" value="F:phosphopentomutase activity"/>
    <property type="evidence" value="ECO:0007669"/>
    <property type="project" value="UniProtKB-UniRule"/>
</dbReference>
<sequence length="407" mass="43945">MKRAYIMVLDSFGIGCSADAERFGDAGSDTLGHIAQACAAGKADQGRKGPLHLPNLSRLGLGKAAQASTGTFPAGLDAQADIIGAYAFASEISSGKDTPSGHWEIAGVPVLFDWGYFRDEENSFPQELLDLLVERAGLPGYLGNCHASGTVILDKLGEEHMKTGKPIFYTSADSVFQIACHEDTFGLEKLYELCEIARAALTEGGYNIGRVIARPFIGDKPGHFERTGNRHDLAVEPPAPTLLKKLVDERGGEVVSVGKIADIYAQVGITQKVKATGIDALFDATLKEMDKAGDNTIVFTNFVDFDSAYGHRRDVAGYAAALELFDRRLPEMLARVTGDDMLILTADHGCDPTWHGTEHTREHVPVLIYGPKVKPGWYGDRETFADIGQTAAKYFGLSPMDHGKPIL</sequence>
<dbReference type="GO" id="GO:0006015">
    <property type="term" value="P:5-phosphoribose 1-diphosphate biosynthetic process"/>
    <property type="evidence" value="ECO:0007669"/>
    <property type="project" value="UniProtKB-UniPathway"/>
</dbReference>
<dbReference type="EMBL" id="QNRY01000010">
    <property type="protein sequence ID" value="RBP63762.1"/>
    <property type="molecule type" value="Genomic_DNA"/>
</dbReference>
<evidence type="ECO:0000259" key="8">
    <source>
        <dbReference type="Pfam" id="PF01676"/>
    </source>
</evidence>
<comment type="cofactor">
    <cofactor evidence="6">
        <name>Mn(2+)</name>
        <dbReference type="ChEBI" id="CHEBI:29035"/>
    </cofactor>
    <text evidence="6">Binds 2 manganese ions.</text>
</comment>
<dbReference type="Gene3D" id="3.30.70.1250">
    <property type="entry name" value="Phosphopentomutase"/>
    <property type="match status" value="1"/>
</dbReference>
<dbReference type="Pfam" id="PF01676">
    <property type="entry name" value="Metalloenzyme"/>
    <property type="match status" value="1"/>
</dbReference>
<protein>
    <recommendedName>
        <fullName evidence="6 7">Phosphopentomutase</fullName>
        <ecNumber evidence="6 7">5.4.2.7</ecNumber>
    </recommendedName>
    <alternativeName>
        <fullName evidence="6">Phosphodeoxyribomutase</fullName>
    </alternativeName>
</protein>
<evidence type="ECO:0000256" key="6">
    <source>
        <dbReference type="HAMAP-Rule" id="MF_00740"/>
    </source>
</evidence>
<dbReference type="SUPFAM" id="SSF143856">
    <property type="entry name" value="DeoB insert domain-like"/>
    <property type="match status" value="1"/>
</dbReference>
<dbReference type="InterPro" id="IPR006124">
    <property type="entry name" value="Metalloenzyme"/>
</dbReference>
<dbReference type="InterPro" id="IPR017850">
    <property type="entry name" value="Alkaline_phosphatase_core_sf"/>
</dbReference>
<comment type="catalytic activity">
    <reaction evidence="6">
        <text>alpha-D-ribose 1-phosphate = D-ribose 5-phosphate</text>
        <dbReference type="Rhea" id="RHEA:18793"/>
        <dbReference type="ChEBI" id="CHEBI:57720"/>
        <dbReference type="ChEBI" id="CHEBI:78346"/>
        <dbReference type="EC" id="5.4.2.7"/>
    </reaction>
</comment>
<evidence type="ECO:0000313" key="9">
    <source>
        <dbReference type="EMBL" id="RBP63762.1"/>
    </source>
</evidence>
<dbReference type="RefSeq" id="WP_113865806.1">
    <property type="nucleotide sequence ID" value="NZ_AGJP01000001.1"/>
</dbReference>
<reference evidence="9 10" key="1">
    <citation type="submission" date="2018-06" db="EMBL/GenBank/DDBJ databases">
        <title>Genomic Encyclopedia of Type Strains, Phase IV (KMG-IV): sequencing the most valuable type-strain genomes for metagenomic binning, comparative biology and taxonomic classification.</title>
        <authorList>
            <person name="Goeker M."/>
        </authorList>
    </citation>
    <scope>NUCLEOTIDE SEQUENCE [LARGE SCALE GENOMIC DNA]</scope>
    <source>
        <strain evidence="9 10">DSM 30166</strain>
    </source>
</reference>
<dbReference type="OrthoDB" id="9769930at2"/>
<dbReference type="GO" id="GO:0005829">
    <property type="term" value="C:cytosol"/>
    <property type="evidence" value="ECO:0007669"/>
    <property type="project" value="TreeGrafter"/>
</dbReference>
<feature type="binding site" evidence="6">
    <location>
        <position position="347"/>
    </location>
    <ligand>
        <name>Mn(2+)</name>
        <dbReference type="ChEBI" id="CHEBI:29035"/>
        <label>1</label>
    </ligand>
</feature>
<keyword evidence="5 6" id="KW-0413">Isomerase</keyword>
<comment type="function">
    <text evidence="6">Isomerase that catalyzes the conversion of deoxy-ribose 1-phosphate (dRib-1-P) and ribose 1-phosphate (Rib-1-P) to deoxy-ribose 5-phosphate (dRib-5-P) and ribose 5-phosphate (Rib-5-P), respectively.</text>
</comment>
<dbReference type="CDD" id="cd16009">
    <property type="entry name" value="PPM"/>
    <property type="match status" value="1"/>
</dbReference>